<dbReference type="Proteomes" id="UP001281147">
    <property type="component" value="Unassembled WGS sequence"/>
</dbReference>
<evidence type="ECO:0000313" key="1">
    <source>
        <dbReference type="EMBL" id="KAK3720862.1"/>
    </source>
</evidence>
<keyword evidence="2" id="KW-1185">Reference proteome</keyword>
<name>A0ACC3NQ18_9PEZI</name>
<dbReference type="EMBL" id="JAUTXU010000020">
    <property type="protein sequence ID" value="KAK3720862.1"/>
    <property type="molecule type" value="Genomic_DNA"/>
</dbReference>
<accession>A0ACC3NQ18</accession>
<evidence type="ECO:0000313" key="2">
    <source>
        <dbReference type="Proteomes" id="UP001281147"/>
    </source>
</evidence>
<comment type="caution">
    <text evidence="1">The sequence shown here is derived from an EMBL/GenBank/DDBJ whole genome shotgun (WGS) entry which is preliminary data.</text>
</comment>
<sequence>METSEEVVIPIRRAPLPHRFLKGRTQPFTICRSVFQPLITQGIAMSDYDYDSLPTVGEDEEPFWSSSSGTQSTDYTEPLAAYGEEHPNEQDHGGDLLQGFGYDAIQDLVGVDIFDFGCGPSPDFESSSVHEPPWDPLIHQFDPFRAIRSSAAESE</sequence>
<protein>
    <submittedName>
        <fullName evidence="1">Uncharacterized protein</fullName>
    </submittedName>
</protein>
<organism evidence="1 2">
    <name type="scientific">Vermiconidia calcicola</name>
    <dbReference type="NCBI Taxonomy" id="1690605"/>
    <lineage>
        <taxon>Eukaryota</taxon>
        <taxon>Fungi</taxon>
        <taxon>Dikarya</taxon>
        <taxon>Ascomycota</taxon>
        <taxon>Pezizomycotina</taxon>
        <taxon>Dothideomycetes</taxon>
        <taxon>Dothideomycetidae</taxon>
        <taxon>Mycosphaerellales</taxon>
        <taxon>Extremaceae</taxon>
        <taxon>Vermiconidia</taxon>
    </lineage>
</organism>
<proteinExistence type="predicted"/>
<reference evidence="1" key="1">
    <citation type="submission" date="2023-07" db="EMBL/GenBank/DDBJ databases">
        <title>Black Yeasts Isolated from many extreme environments.</title>
        <authorList>
            <person name="Coleine C."/>
            <person name="Stajich J.E."/>
            <person name="Selbmann L."/>
        </authorList>
    </citation>
    <scope>NUCLEOTIDE SEQUENCE</scope>
    <source>
        <strain evidence="1">CCFEE 5714</strain>
    </source>
</reference>
<gene>
    <name evidence="1" type="ORF">LTR37_003525</name>
</gene>